<gene>
    <name evidence="4" type="ORF">CWI84_06855</name>
</gene>
<dbReference type="Gene3D" id="1.20.120.160">
    <property type="entry name" value="HPT domain"/>
    <property type="match status" value="1"/>
</dbReference>
<dbReference type="InterPro" id="IPR008207">
    <property type="entry name" value="Sig_transdc_His_kin_Hpt_dom"/>
</dbReference>
<sequence>MDVDFDKGLRHCDGNRQIYQAVLQQYQQQYAQGLSFEQLSADSHEASIRELHTLKGLSATIGADELSALAKQLQLDWPTLSPPQQRERLDIINQMLARVIAYVNEWR</sequence>
<name>A0A432ZR03_9GAMM</name>
<dbReference type="RefSeq" id="WP_126841841.1">
    <property type="nucleotide sequence ID" value="NZ_PIQH01000005.1"/>
</dbReference>
<dbReference type="GO" id="GO:0000160">
    <property type="term" value="P:phosphorelay signal transduction system"/>
    <property type="evidence" value="ECO:0007669"/>
    <property type="project" value="UniProtKB-KW"/>
</dbReference>
<keyword evidence="1" id="KW-0902">Two-component regulatory system</keyword>
<comment type="caution">
    <text evidence="4">The sequence shown here is derived from an EMBL/GenBank/DDBJ whole genome shotgun (WGS) entry which is preliminary data.</text>
</comment>
<accession>A0A432ZR03</accession>
<keyword evidence="5" id="KW-1185">Reference proteome</keyword>
<dbReference type="Proteomes" id="UP000287996">
    <property type="component" value="Unassembled WGS sequence"/>
</dbReference>
<dbReference type="EMBL" id="PIQH01000005">
    <property type="protein sequence ID" value="RUO80344.1"/>
    <property type="molecule type" value="Genomic_DNA"/>
</dbReference>
<dbReference type="GO" id="GO:0004672">
    <property type="term" value="F:protein kinase activity"/>
    <property type="evidence" value="ECO:0007669"/>
    <property type="project" value="UniProtKB-ARBA"/>
</dbReference>
<evidence type="ECO:0000256" key="2">
    <source>
        <dbReference type="PROSITE-ProRule" id="PRU00110"/>
    </source>
</evidence>
<dbReference type="InterPro" id="IPR036641">
    <property type="entry name" value="HPT_dom_sf"/>
</dbReference>
<protein>
    <submittedName>
        <fullName evidence="4">Hpt domain-containing protein</fullName>
    </submittedName>
</protein>
<evidence type="ECO:0000256" key="1">
    <source>
        <dbReference type="ARBA" id="ARBA00023012"/>
    </source>
</evidence>
<evidence type="ECO:0000313" key="5">
    <source>
        <dbReference type="Proteomes" id="UP000287996"/>
    </source>
</evidence>
<feature type="modified residue" description="Phosphohistidine" evidence="2">
    <location>
        <position position="52"/>
    </location>
</feature>
<dbReference type="PROSITE" id="PS50894">
    <property type="entry name" value="HPT"/>
    <property type="match status" value="1"/>
</dbReference>
<evidence type="ECO:0000259" key="3">
    <source>
        <dbReference type="PROSITE" id="PS50894"/>
    </source>
</evidence>
<keyword evidence="2" id="KW-0597">Phosphoprotein</keyword>
<evidence type="ECO:0000313" key="4">
    <source>
        <dbReference type="EMBL" id="RUO80344.1"/>
    </source>
</evidence>
<organism evidence="4 5">
    <name type="scientific">Idiomarina tyrosinivorans</name>
    <dbReference type="NCBI Taxonomy" id="1445662"/>
    <lineage>
        <taxon>Bacteria</taxon>
        <taxon>Pseudomonadati</taxon>
        <taxon>Pseudomonadota</taxon>
        <taxon>Gammaproteobacteria</taxon>
        <taxon>Alteromonadales</taxon>
        <taxon>Idiomarinaceae</taxon>
        <taxon>Idiomarina</taxon>
    </lineage>
</organism>
<dbReference type="Pfam" id="PF01627">
    <property type="entry name" value="Hpt"/>
    <property type="match status" value="1"/>
</dbReference>
<dbReference type="OrthoDB" id="6240269at2"/>
<dbReference type="SUPFAM" id="SSF47226">
    <property type="entry name" value="Histidine-containing phosphotransfer domain, HPT domain"/>
    <property type="match status" value="1"/>
</dbReference>
<dbReference type="AlphaFoldDB" id="A0A432ZR03"/>
<feature type="domain" description="HPt" evidence="3">
    <location>
        <begin position="12"/>
        <end position="106"/>
    </location>
</feature>
<reference evidence="4 5" key="1">
    <citation type="journal article" date="2011" name="Front. Microbiol.">
        <title>Genomic signatures of strain selection and enhancement in Bacillus atrophaeus var. globigii, a historical biowarfare simulant.</title>
        <authorList>
            <person name="Gibbons H.S."/>
            <person name="Broomall S.M."/>
            <person name="McNew L.A."/>
            <person name="Daligault H."/>
            <person name="Chapman C."/>
            <person name="Bruce D."/>
            <person name="Karavis M."/>
            <person name="Krepps M."/>
            <person name="McGregor P.A."/>
            <person name="Hong C."/>
            <person name="Park K.H."/>
            <person name="Akmal A."/>
            <person name="Feldman A."/>
            <person name="Lin J.S."/>
            <person name="Chang W.E."/>
            <person name="Higgs B.W."/>
            <person name="Demirev P."/>
            <person name="Lindquist J."/>
            <person name="Liem A."/>
            <person name="Fochler E."/>
            <person name="Read T.D."/>
            <person name="Tapia R."/>
            <person name="Johnson S."/>
            <person name="Bishop-Lilly K.A."/>
            <person name="Detter C."/>
            <person name="Han C."/>
            <person name="Sozhamannan S."/>
            <person name="Rosenzweig C.N."/>
            <person name="Skowronski E.W."/>
        </authorList>
    </citation>
    <scope>NUCLEOTIDE SEQUENCE [LARGE SCALE GENOMIC DNA]</scope>
    <source>
        <strain evidence="4 5">CC-PW-9</strain>
    </source>
</reference>
<proteinExistence type="predicted"/>